<proteinExistence type="predicted"/>
<comment type="caution">
    <text evidence="2">The sequence shown here is derived from an EMBL/GenBank/DDBJ whole genome shotgun (WGS) entry which is preliminary data.</text>
</comment>
<evidence type="ECO:0000259" key="1">
    <source>
        <dbReference type="PROSITE" id="PS51186"/>
    </source>
</evidence>
<dbReference type="Proteomes" id="UP001497527">
    <property type="component" value="Unassembled WGS sequence"/>
</dbReference>
<keyword evidence="3" id="KW-1185">Reference proteome</keyword>
<protein>
    <submittedName>
        <fullName evidence="2">GNAT family N-acetyltransferase</fullName>
    </submittedName>
</protein>
<dbReference type="PROSITE" id="PS51186">
    <property type="entry name" value="GNAT"/>
    <property type="match status" value="1"/>
</dbReference>
<dbReference type="SUPFAM" id="SSF55729">
    <property type="entry name" value="Acyl-CoA N-acyltransferases (Nat)"/>
    <property type="match status" value="1"/>
</dbReference>
<dbReference type="RefSeq" id="WP_348715338.1">
    <property type="nucleotide sequence ID" value="NZ_CAXJIO010000010.1"/>
</dbReference>
<feature type="domain" description="N-acetyltransferase" evidence="1">
    <location>
        <begin position="113"/>
        <end position="240"/>
    </location>
</feature>
<dbReference type="InterPro" id="IPR000182">
    <property type="entry name" value="GNAT_dom"/>
</dbReference>
<evidence type="ECO:0000313" key="2">
    <source>
        <dbReference type="EMBL" id="CAL2101493.1"/>
    </source>
</evidence>
<dbReference type="CDD" id="cd04301">
    <property type="entry name" value="NAT_SF"/>
    <property type="match status" value="1"/>
</dbReference>
<reference evidence="2 3" key="1">
    <citation type="submission" date="2024-05" db="EMBL/GenBank/DDBJ databases">
        <authorList>
            <person name="Duchaud E."/>
        </authorList>
    </citation>
    <scope>NUCLEOTIDE SEQUENCE [LARGE SCALE GENOMIC DNA]</scope>
    <source>
        <strain evidence="2">Ena-SAMPLE-TAB-13-05-2024-13:56:06:370-140308</strain>
    </source>
</reference>
<accession>A0ABM9P7F6</accession>
<dbReference type="Gene3D" id="3.40.630.30">
    <property type="match status" value="1"/>
</dbReference>
<sequence length="240" mass="27977">MIKTELNIKNLTNLWKVAGEAFNGYVENERTFYASMKGLAWPNRIWVNDLVDIKVAQEIQETMKRHEGMTFSYFNKSKAKSNLTFETNMYLKSVQYGMSLTPKNYYKAQKEITLVRVKDKENADLWSATFYKAFNYQINAEVILRTLNDVLYFLIYSKKELLGTVVVFVTNRIGGIHSLGVVPSKRKQGFALDIMREVLNFLKEKKIELVTLQASEMAKEMYLKLGFSVDFLMENYMLKK</sequence>
<name>A0ABM9P7F6_9FLAO</name>
<dbReference type="InterPro" id="IPR016181">
    <property type="entry name" value="Acyl_CoA_acyltransferase"/>
</dbReference>
<dbReference type="EMBL" id="CAXJIO010000010">
    <property type="protein sequence ID" value="CAL2101493.1"/>
    <property type="molecule type" value="Genomic_DNA"/>
</dbReference>
<evidence type="ECO:0000313" key="3">
    <source>
        <dbReference type="Proteomes" id="UP001497527"/>
    </source>
</evidence>
<organism evidence="2 3">
    <name type="scientific">Tenacibaculum polynesiense</name>
    <dbReference type="NCBI Taxonomy" id="3137857"/>
    <lineage>
        <taxon>Bacteria</taxon>
        <taxon>Pseudomonadati</taxon>
        <taxon>Bacteroidota</taxon>
        <taxon>Flavobacteriia</taxon>
        <taxon>Flavobacteriales</taxon>
        <taxon>Flavobacteriaceae</taxon>
        <taxon>Tenacibaculum</taxon>
    </lineage>
</organism>
<gene>
    <name evidence="2" type="ORF">T190423A01A_10056</name>
</gene>
<dbReference type="Pfam" id="PF13673">
    <property type="entry name" value="Acetyltransf_10"/>
    <property type="match status" value="1"/>
</dbReference>